<evidence type="ECO:0000313" key="13">
    <source>
        <dbReference type="EMBL" id="CAI2375443.1"/>
    </source>
</evidence>
<evidence type="ECO:0000256" key="10">
    <source>
        <dbReference type="SAM" id="Phobius"/>
    </source>
</evidence>
<name>A0AAD2D0J1_EUPCR</name>
<keyword evidence="7" id="KW-0833">Ubl conjugation pathway</keyword>
<evidence type="ECO:0000256" key="2">
    <source>
        <dbReference type="ARBA" id="ARBA00012251"/>
    </source>
</evidence>
<keyword evidence="10" id="KW-1133">Transmembrane helix</keyword>
<dbReference type="InterPro" id="IPR013083">
    <property type="entry name" value="Znf_RING/FYVE/PHD"/>
</dbReference>
<proteinExistence type="predicted"/>
<evidence type="ECO:0000256" key="6">
    <source>
        <dbReference type="ARBA" id="ARBA00022771"/>
    </source>
</evidence>
<keyword evidence="10" id="KW-0472">Membrane</keyword>
<comment type="caution">
    <text evidence="13">The sequence shown here is derived from an EMBL/GenBank/DDBJ whole genome shotgun (WGS) entry which is preliminary data.</text>
</comment>
<dbReference type="AlphaFoldDB" id="A0AAD2D0J1"/>
<evidence type="ECO:0000256" key="3">
    <source>
        <dbReference type="ARBA" id="ARBA00022679"/>
    </source>
</evidence>
<dbReference type="InterPro" id="IPR018957">
    <property type="entry name" value="Znf_C3HC4_RING-type"/>
</dbReference>
<dbReference type="InterPro" id="IPR031127">
    <property type="entry name" value="E3_UB_ligase_RBR"/>
</dbReference>
<feature type="transmembrane region" description="Helical" evidence="10">
    <location>
        <begin position="211"/>
        <end position="231"/>
    </location>
</feature>
<evidence type="ECO:0000256" key="7">
    <source>
        <dbReference type="ARBA" id="ARBA00022786"/>
    </source>
</evidence>
<dbReference type="GO" id="GO:0061630">
    <property type="term" value="F:ubiquitin protein ligase activity"/>
    <property type="evidence" value="ECO:0007669"/>
    <property type="project" value="UniProtKB-EC"/>
</dbReference>
<evidence type="ECO:0000256" key="9">
    <source>
        <dbReference type="PROSITE-ProRule" id="PRU00175"/>
    </source>
</evidence>
<dbReference type="EMBL" id="CAMPGE010016924">
    <property type="protein sequence ID" value="CAI2375443.1"/>
    <property type="molecule type" value="Genomic_DNA"/>
</dbReference>
<accession>A0AAD2D0J1</accession>
<dbReference type="Proteomes" id="UP001295684">
    <property type="component" value="Unassembled WGS sequence"/>
</dbReference>
<dbReference type="Pfam" id="PF01485">
    <property type="entry name" value="IBR"/>
    <property type="match status" value="1"/>
</dbReference>
<sequence length="292" mass="34495">MSLTVQTSDDICHICLSKITFPVRLNCSHKFCKPCIQECWKERILRKFEPACPDCWSQIDEQIKSSVLPNNILEKHQEFQRQKRVDRDPNLHWCPAINCDQFVYCAPDTNAGKTKATCDCGYEFCISCHEAWHSNKCFKNKTSWIRRIYKNKKIKRCPKCKTNIQKITGCNHMTCSVCLHQFCWSCGGDYHPSHYSTFSLCSLEGENRTDLLLMMLLLPLVLFFFPFTILFAIRKILKEWMDFYCYDSISFIIAFCIALPLGFLMQAFYPQVMLFLFTTWVRFHINKCKFRY</sequence>
<keyword evidence="3" id="KW-0808">Transferase</keyword>
<dbReference type="SMART" id="SM00184">
    <property type="entry name" value="RING"/>
    <property type="match status" value="2"/>
</dbReference>
<dbReference type="PANTHER" id="PTHR11685">
    <property type="entry name" value="RBR FAMILY RING FINGER AND IBR DOMAIN-CONTAINING"/>
    <property type="match status" value="1"/>
</dbReference>
<keyword evidence="5" id="KW-0677">Repeat</keyword>
<dbReference type="CDD" id="cd20336">
    <property type="entry name" value="Rcat_RBR"/>
    <property type="match status" value="1"/>
</dbReference>
<dbReference type="PROSITE" id="PS51873">
    <property type="entry name" value="TRIAD"/>
    <property type="match status" value="1"/>
</dbReference>
<keyword evidence="14" id="KW-1185">Reference proteome</keyword>
<dbReference type="Pfam" id="PF00097">
    <property type="entry name" value="zf-C3HC4"/>
    <property type="match status" value="1"/>
</dbReference>
<evidence type="ECO:0000313" key="14">
    <source>
        <dbReference type="Proteomes" id="UP001295684"/>
    </source>
</evidence>
<evidence type="ECO:0000259" key="12">
    <source>
        <dbReference type="PROSITE" id="PS51873"/>
    </source>
</evidence>
<evidence type="ECO:0000256" key="4">
    <source>
        <dbReference type="ARBA" id="ARBA00022723"/>
    </source>
</evidence>
<feature type="domain" description="RING-type" evidence="11">
    <location>
        <begin position="12"/>
        <end position="55"/>
    </location>
</feature>
<dbReference type="PROSITE" id="PS50089">
    <property type="entry name" value="ZF_RING_2"/>
    <property type="match status" value="1"/>
</dbReference>
<keyword evidence="6 9" id="KW-0863">Zinc-finger</keyword>
<dbReference type="EC" id="2.3.2.31" evidence="2"/>
<evidence type="ECO:0000256" key="1">
    <source>
        <dbReference type="ARBA" id="ARBA00001798"/>
    </source>
</evidence>
<keyword evidence="8" id="KW-0862">Zinc</keyword>
<dbReference type="GO" id="GO:0016567">
    <property type="term" value="P:protein ubiquitination"/>
    <property type="evidence" value="ECO:0007669"/>
    <property type="project" value="InterPro"/>
</dbReference>
<dbReference type="SMART" id="SM00647">
    <property type="entry name" value="IBR"/>
    <property type="match status" value="2"/>
</dbReference>
<evidence type="ECO:0000259" key="11">
    <source>
        <dbReference type="PROSITE" id="PS50089"/>
    </source>
</evidence>
<organism evidence="13 14">
    <name type="scientific">Euplotes crassus</name>
    <dbReference type="NCBI Taxonomy" id="5936"/>
    <lineage>
        <taxon>Eukaryota</taxon>
        <taxon>Sar</taxon>
        <taxon>Alveolata</taxon>
        <taxon>Ciliophora</taxon>
        <taxon>Intramacronucleata</taxon>
        <taxon>Spirotrichea</taxon>
        <taxon>Hypotrichia</taxon>
        <taxon>Euplotida</taxon>
        <taxon>Euplotidae</taxon>
        <taxon>Moneuplotes</taxon>
    </lineage>
</organism>
<evidence type="ECO:0000256" key="5">
    <source>
        <dbReference type="ARBA" id="ARBA00022737"/>
    </source>
</evidence>
<dbReference type="SUPFAM" id="SSF57850">
    <property type="entry name" value="RING/U-box"/>
    <property type="match status" value="3"/>
</dbReference>
<feature type="domain" description="RING-type" evidence="12">
    <location>
        <begin position="8"/>
        <end position="205"/>
    </location>
</feature>
<keyword evidence="4" id="KW-0479">Metal-binding</keyword>
<gene>
    <name evidence="13" type="ORF">ECRASSUSDP1_LOCUS16805</name>
</gene>
<dbReference type="InterPro" id="IPR001841">
    <property type="entry name" value="Znf_RING"/>
</dbReference>
<dbReference type="PROSITE" id="PS00518">
    <property type="entry name" value="ZF_RING_1"/>
    <property type="match status" value="1"/>
</dbReference>
<dbReference type="InterPro" id="IPR044066">
    <property type="entry name" value="TRIAD_supradom"/>
</dbReference>
<dbReference type="Gene3D" id="1.20.120.1750">
    <property type="match status" value="1"/>
</dbReference>
<reference evidence="13" key="1">
    <citation type="submission" date="2023-07" db="EMBL/GenBank/DDBJ databases">
        <authorList>
            <consortium name="AG Swart"/>
            <person name="Singh M."/>
            <person name="Singh A."/>
            <person name="Seah K."/>
            <person name="Emmerich C."/>
        </authorList>
    </citation>
    <scope>NUCLEOTIDE SEQUENCE</scope>
    <source>
        <strain evidence="13">DP1</strain>
    </source>
</reference>
<evidence type="ECO:0000256" key="8">
    <source>
        <dbReference type="ARBA" id="ARBA00022833"/>
    </source>
</evidence>
<dbReference type="InterPro" id="IPR002867">
    <property type="entry name" value="IBR_dom"/>
</dbReference>
<protein>
    <recommendedName>
        <fullName evidence="2">RBR-type E3 ubiquitin transferase</fullName>
        <ecNumber evidence="2">2.3.2.31</ecNumber>
    </recommendedName>
</protein>
<keyword evidence="10" id="KW-0812">Transmembrane</keyword>
<feature type="transmembrane region" description="Helical" evidence="10">
    <location>
        <begin position="243"/>
        <end position="261"/>
    </location>
</feature>
<dbReference type="Gene3D" id="3.30.40.10">
    <property type="entry name" value="Zinc/RING finger domain, C3HC4 (zinc finger)"/>
    <property type="match status" value="1"/>
</dbReference>
<dbReference type="InterPro" id="IPR017907">
    <property type="entry name" value="Znf_RING_CS"/>
</dbReference>
<dbReference type="Pfam" id="PF22191">
    <property type="entry name" value="IBR_1"/>
    <property type="match status" value="1"/>
</dbReference>
<dbReference type="GO" id="GO:0008270">
    <property type="term" value="F:zinc ion binding"/>
    <property type="evidence" value="ECO:0007669"/>
    <property type="project" value="UniProtKB-KW"/>
</dbReference>
<comment type="catalytic activity">
    <reaction evidence="1">
        <text>[E2 ubiquitin-conjugating enzyme]-S-ubiquitinyl-L-cysteine + [acceptor protein]-L-lysine = [E2 ubiquitin-conjugating enzyme]-L-cysteine + [acceptor protein]-N(6)-ubiquitinyl-L-lysine.</text>
        <dbReference type="EC" id="2.3.2.31"/>
    </reaction>
</comment>